<feature type="compositionally biased region" description="Acidic residues" evidence="2">
    <location>
        <begin position="87"/>
        <end position="101"/>
    </location>
</feature>
<dbReference type="OrthoDB" id="3235325at2759"/>
<feature type="region of interest" description="Disordered" evidence="2">
    <location>
        <begin position="501"/>
        <end position="529"/>
    </location>
</feature>
<dbReference type="EMBL" id="KL198010">
    <property type="protein sequence ID" value="KDQ25569.1"/>
    <property type="molecule type" value="Genomic_DNA"/>
</dbReference>
<dbReference type="InParanoid" id="A0A067NCI5"/>
<feature type="compositionally biased region" description="Polar residues" evidence="2">
    <location>
        <begin position="126"/>
        <end position="136"/>
    </location>
</feature>
<evidence type="ECO:0000313" key="3">
    <source>
        <dbReference type="EMBL" id="KDQ25569.1"/>
    </source>
</evidence>
<evidence type="ECO:0000313" key="4">
    <source>
        <dbReference type="Proteomes" id="UP000027073"/>
    </source>
</evidence>
<dbReference type="STRING" id="1137138.A0A067NCI5"/>
<evidence type="ECO:0000256" key="1">
    <source>
        <dbReference type="SAM" id="Coils"/>
    </source>
</evidence>
<dbReference type="HOGENOM" id="CLU_470188_0_0_1"/>
<gene>
    <name evidence="3" type="ORF">PLEOSDRAFT_169557</name>
</gene>
<organism evidence="3 4">
    <name type="scientific">Pleurotus ostreatus (strain PC15)</name>
    <name type="common">Oyster mushroom</name>
    <dbReference type="NCBI Taxonomy" id="1137138"/>
    <lineage>
        <taxon>Eukaryota</taxon>
        <taxon>Fungi</taxon>
        <taxon>Dikarya</taxon>
        <taxon>Basidiomycota</taxon>
        <taxon>Agaricomycotina</taxon>
        <taxon>Agaricomycetes</taxon>
        <taxon>Agaricomycetidae</taxon>
        <taxon>Agaricales</taxon>
        <taxon>Pleurotineae</taxon>
        <taxon>Pleurotaceae</taxon>
        <taxon>Pleurotus</taxon>
    </lineage>
</organism>
<name>A0A067NCI5_PLEO1</name>
<feature type="compositionally biased region" description="Basic and acidic residues" evidence="2">
    <location>
        <begin position="56"/>
        <end position="70"/>
    </location>
</feature>
<protein>
    <submittedName>
        <fullName evidence="3">Uncharacterized protein</fullName>
    </submittedName>
</protein>
<sequence>MQIRCNCWKYCRGGKLVSKRTYTRHREARTATLALPPTRRDPSTAPPSLGPYHIQNHRESSNPDANDRAFRLNQAGQSQIRSNADEGLLDEQDNDSEEEPEDGAHSFEILHPLSQPRSQPRHSRSFGTSTLNQMGQGSRPPGLHDIADHFPGINKPTREHSEAYMRLTQANLRLEKENMRLRGENGALREDYAGLLNVIKNHQPTMAANTSPVATSIEVQKTPALKRADMPSVSCWTWDEYTAAKNLRKSNRNGTMAQEKKGAKMLWFIETADGEPIKEELAKAIRRDCRMFWNGMKSVPSRWGRADLNTHSEFSKVMFSKYPELTYCEGSWKLDQIASMDYPSWHNNYMANRVKTEPHLDNTTLKRSTSPITTLAKRRCTSPSLVPSSSKQEDSIHFNNPLSGLFPTTGADTPASSTGRAISPLAIEFMGQQLNAPTEPLGDDGTTALTNELAPVPSSTVSTQPASSTTIANLSTVLGVSIPNVPYTSSITAVISSIPPVPTSSATSDITKKPRKARRPPANSTKPKSVVKSWWMDKYTDGTEKEFIAYWGNLGLEGQRTALLEATQGPEANEIGASAE</sequence>
<keyword evidence="1" id="KW-0175">Coiled coil</keyword>
<evidence type="ECO:0000256" key="2">
    <source>
        <dbReference type="SAM" id="MobiDB-lite"/>
    </source>
</evidence>
<dbReference type="VEuPathDB" id="FungiDB:PLEOSDRAFT_169557"/>
<dbReference type="Proteomes" id="UP000027073">
    <property type="component" value="Unassembled WGS sequence"/>
</dbReference>
<feature type="region of interest" description="Disordered" evidence="2">
    <location>
        <begin position="34"/>
        <end position="159"/>
    </location>
</feature>
<accession>A0A067NCI5</accession>
<dbReference type="AlphaFoldDB" id="A0A067NCI5"/>
<reference evidence="4" key="1">
    <citation type="journal article" date="2014" name="Proc. Natl. Acad. Sci. U.S.A.">
        <title>Extensive sampling of basidiomycete genomes demonstrates inadequacy of the white-rot/brown-rot paradigm for wood decay fungi.</title>
        <authorList>
            <person name="Riley R."/>
            <person name="Salamov A.A."/>
            <person name="Brown D.W."/>
            <person name="Nagy L.G."/>
            <person name="Floudas D."/>
            <person name="Held B.W."/>
            <person name="Levasseur A."/>
            <person name="Lombard V."/>
            <person name="Morin E."/>
            <person name="Otillar R."/>
            <person name="Lindquist E.A."/>
            <person name="Sun H."/>
            <person name="LaButti K.M."/>
            <person name="Schmutz J."/>
            <person name="Jabbour D."/>
            <person name="Luo H."/>
            <person name="Baker S.E."/>
            <person name="Pisabarro A.G."/>
            <person name="Walton J.D."/>
            <person name="Blanchette R.A."/>
            <person name="Henrissat B."/>
            <person name="Martin F."/>
            <person name="Cullen D."/>
            <person name="Hibbett D.S."/>
            <person name="Grigoriev I.V."/>
        </authorList>
    </citation>
    <scope>NUCLEOTIDE SEQUENCE [LARGE SCALE GENOMIC DNA]</scope>
    <source>
        <strain evidence="4">PC15</strain>
    </source>
</reference>
<feature type="coiled-coil region" evidence="1">
    <location>
        <begin position="164"/>
        <end position="191"/>
    </location>
</feature>
<proteinExistence type="predicted"/>